<dbReference type="EMBL" id="JAACJJ010000056">
    <property type="protein sequence ID" value="KAF5312004.1"/>
    <property type="molecule type" value="Genomic_DNA"/>
</dbReference>
<dbReference type="Pfam" id="PF25053">
    <property type="entry name" value="DUF7791"/>
    <property type="match status" value="1"/>
</dbReference>
<keyword evidence="1" id="KW-0677">Repeat</keyword>
<dbReference type="AlphaFoldDB" id="A0A8H5AW10"/>
<dbReference type="Proteomes" id="UP000567179">
    <property type="component" value="Unassembled WGS sequence"/>
</dbReference>
<organism evidence="5 6">
    <name type="scientific">Psilocybe cf. subviscida</name>
    <dbReference type="NCBI Taxonomy" id="2480587"/>
    <lineage>
        <taxon>Eukaryota</taxon>
        <taxon>Fungi</taxon>
        <taxon>Dikarya</taxon>
        <taxon>Basidiomycota</taxon>
        <taxon>Agaricomycotina</taxon>
        <taxon>Agaricomycetes</taxon>
        <taxon>Agaricomycetidae</taxon>
        <taxon>Agaricales</taxon>
        <taxon>Agaricineae</taxon>
        <taxon>Strophariaceae</taxon>
        <taxon>Psilocybe</taxon>
    </lineage>
</organism>
<evidence type="ECO:0000256" key="2">
    <source>
        <dbReference type="SAM" id="MobiDB-lite"/>
    </source>
</evidence>
<evidence type="ECO:0000313" key="6">
    <source>
        <dbReference type="Proteomes" id="UP000567179"/>
    </source>
</evidence>
<dbReference type="PANTHER" id="PTHR10039:SF5">
    <property type="entry name" value="NACHT DOMAIN-CONTAINING PROTEIN"/>
    <property type="match status" value="1"/>
</dbReference>
<dbReference type="InterPro" id="IPR056693">
    <property type="entry name" value="DUF7791"/>
</dbReference>
<dbReference type="InterPro" id="IPR027417">
    <property type="entry name" value="P-loop_NTPase"/>
</dbReference>
<dbReference type="OrthoDB" id="2972795at2759"/>
<comment type="caution">
    <text evidence="5">The sequence shown here is derived from an EMBL/GenBank/DDBJ whole genome shotgun (WGS) entry which is preliminary data.</text>
</comment>
<feature type="domain" description="Nephrocystin 3-like N-terminal" evidence="3">
    <location>
        <begin position="187"/>
        <end position="374"/>
    </location>
</feature>
<proteinExistence type="predicted"/>
<dbReference type="PANTHER" id="PTHR10039">
    <property type="entry name" value="AMELOGENIN"/>
    <property type="match status" value="1"/>
</dbReference>
<reference evidence="5 6" key="1">
    <citation type="journal article" date="2020" name="ISME J.">
        <title>Uncovering the hidden diversity of litter-decomposition mechanisms in mushroom-forming fungi.</title>
        <authorList>
            <person name="Floudas D."/>
            <person name="Bentzer J."/>
            <person name="Ahren D."/>
            <person name="Johansson T."/>
            <person name="Persson P."/>
            <person name="Tunlid A."/>
        </authorList>
    </citation>
    <scope>NUCLEOTIDE SEQUENCE [LARGE SCALE GENOMIC DNA]</scope>
    <source>
        <strain evidence="5 6">CBS 101986</strain>
    </source>
</reference>
<feature type="region of interest" description="Disordered" evidence="2">
    <location>
        <begin position="131"/>
        <end position="153"/>
    </location>
</feature>
<name>A0A8H5AW10_9AGAR</name>
<evidence type="ECO:0000259" key="3">
    <source>
        <dbReference type="Pfam" id="PF24883"/>
    </source>
</evidence>
<protein>
    <recommendedName>
        <fullName evidence="7">NACHT domain-containing protein</fullName>
    </recommendedName>
</protein>
<sequence length="913" mass="103949">MPHSMTQSTVANLTRLVKKIEETAEHPEWDAQNWAALRTDCERLSLATVSSSAAVVKKCGVILADVLVRIRVVLDAGTDAVQRVWSVDDLVVLHQRLHEIQREDSGPRYAANLRPIQERWLTTPSAISDAFEEEEEKKKPAPKKKQPDTTYNPRSERFTMLTEFVLDGLAFTAMNDREDQVTEAYSNTFDWIFRNGSHGFPEWLQTGDTESIYWITGLAGSGKSTLMRYISIDDRLERLLQIWGGGGGGAAQVVTANFFFWESGTAVQRSQAGLLRSLLHKLLTQHPQLIPAVFPELWAEIWHGDARTRIRLTSAWPIARLDSAFRNFFEIKGELKVCLLVDGLDEFEGDHQSLIDLFRYISQFPSTKVCVSSRPWPVFQRAFGAVPGLRVQDLTAGDMRRVVYGELRADPRVSDFLVQDTKTTGDIVLELVTRADGVFLWTALAIRTLLRTFSPKEGLPGILAMLRRLPQTLDDLYHHLLFQAKRADGPTISRILQLMRAREIVCDFTRDDDATGLTIWEMALTDDADKETALVAPIHKVSPDDMLRRCEGTILDIQNTCSGLVEVHANRKGRVSRLEMGMDALKIPDASKKISYMHRTVKDFLTNGSIWDKIVAYYPTIDPHVCHLRASLLALKLRPEEPRQRRSMLNEWWGGVVLTMTHARHASPASHEEVFDLLNTYDDTLNWYFPPRQSVSLDSWARSCFGTYEERAFTPYPDPFLSLTTKFGVARYVEDYLDTYEYEYVEEKPLLSYAVEYLVHRQSTVYPLASPEIVQILFNNGQDPNLARRSTRPVDMHHHHDDEEGEAAPKKQKPPMKTPWILALEAVQQAHRRGWIERYDVDPNGVPRWTAILRLFLKHGASANVTVQATYRDKSETAIHLMTRVFNAYYSKDMEEVLVLLKAAKVKSAAPKN</sequence>
<feature type="compositionally biased region" description="Basic and acidic residues" evidence="2">
    <location>
        <begin position="792"/>
        <end position="802"/>
    </location>
</feature>
<keyword evidence="6" id="KW-1185">Reference proteome</keyword>
<dbReference type="Pfam" id="PF24883">
    <property type="entry name" value="NPHP3_N"/>
    <property type="match status" value="1"/>
</dbReference>
<evidence type="ECO:0008006" key="7">
    <source>
        <dbReference type="Google" id="ProtNLM"/>
    </source>
</evidence>
<evidence type="ECO:0000313" key="5">
    <source>
        <dbReference type="EMBL" id="KAF5312004.1"/>
    </source>
</evidence>
<dbReference type="Gene3D" id="3.40.50.300">
    <property type="entry name" value="P-loop containing nucleotide triphosphate hydrolases"/>
    <property type="match status" value="1"/>
</dbReference>
<feature type="region of interest" description="Disordered" evidence="2">
    <location>
        <begin position="784"/>
        <end position="814"/>
    </location>
</feature>
<evidence type="ECO:0000259" key="4">
    <source>
        <dbReference type="Pfam" id="PF25053"/>
    </source>
</evidence>
<gene>
    <name evidence="5" type="ORF">D9619_002491</name>
</gene>
<accession>A0A8H5AW10</accession>
<evidence type="ECO:0000256" key="1">
    <source>
        <dbReference type="ARBA" id="ARBA00022737"/>
    </source>
</evidence>
<dbReference type="InterPro" id="IPR056884">
    <property type="entry name" value="NPHP3-like_N"/>
</dbReference>
<feature type="domain" description="DUF7791" evidence="4">
    <location>
        <begin position="492"/>
        <end position="637"/>
    </location>
</feature>